<evidence type="ECO:0000313" key="9">
    <source>
        <dbReference type="EMBL" id="SDX82087.1"/>
    </source>
</evidence>
<evidence type="ECO:0000256" key="2">
    <source>
        <dbReference type="ARBA" id="ARBA00009142"/>
    </source>
</evidence>
<keyword evidence="4 8" id="KW-1003">Cell membrane</keyword>
<sequence length="248" mass="26120">MNESLVSPLLVWIDMSPVSWLGCSVILLLGAFVQRATGFGLAVVGAPLILPLEPRLVPVVLVIFGLMVSLMMLRQYRREIRVDAIGMALIGRIPGTALGIWLLLVAPLAVMEVTIAGIVLFAVAVSLARFSLPVNRMTLFSAGILSGVFGTVSAIGGPPIALLMQRLPPDSVRGNLAAFFTVSASMTLVALMLAGRIELWHLGLAITFIPAILMGNGLAKALSRHLDPVIIRLGSLALCTAAAIGLLI</sequence>
<dbReference type="Proteomes" id="UP000198500">
    <property type="component" value="Unassembled WGS sequence"/>
</dbReference>
<dbReference type="RefSeq" id="WP_308428099.1">
    <property type="nucleotide sequence ID" value="NZ_BMXH01000006.1"/>
</dbReference>
<protein>
    <recommendedName>
        <fullName evidence="8">Probable membrane transporter protein</fullName>
    </recommendedName>
</protein>
<proteinExistence type="inferred from homology"/>
<evidence type="ECO:0000256" key="7">
    <source>
        <dbReference type="ARBA" id="ARBA00023136"/>
    </source>
</evidence>
<dbReference type="Pfam" id="PF01925">
    <property type="entry name" value="TauE"/>
    <property type="match status" value="1"/>
</dbReference>
<feature type="transmembrane region" description="Helical" evidence="8">
    <location>
        <begin position="202"/>
        <end position="223"/>
    </location>
</feature>
<feature type="transmembrane region" description="Helical" evidence="8">
    <location>
        <begin position="176"/>
        <end position="195"/>
    </location>
</feature>
<feature type="transmembrane region" description="Helical" evidence="8">
    <location>
        <begin position="20"/>
        <end position="50"/>
    </location>
</feature>
<reference evidence="9 10" key="1">
    <citation type="submission" date="2016-10" db="EMBL/GenBank/DDBJ databases">
        <authorList>
            <person name="de Groot N.N."/>
        </authorList>
    </citation>
    <scope>NUCLEOTIDE SEQUENCE [LARGE SCALE GENOMIC DNA]</scope>
    <source>
        <strain evidence="9 10">DSM 19219</strain>
    </source>
</reference>
<evidence type="ECO:0000256" key="5">
    <source>
        <dbReference type="ARBA" id="ARBA00022692"/>
    </source>
</evidence>
<evidence type="ECO:0000256" key="3">
    <source>
        <dbReference type="ARBA" id="ARBA00022448"/>
    </source>
</evidence>
<dbReference type="AlphaFoldDB" id="A0A1H3EU38"/>
<feature type="transmembrane region" description="Helical" evidence="8">
    <location>
        <begin position="229"/>
        <end position="247"/>
    </location>
</feature>
<dbReference type="PANTHER" id="PTHR30269:SF37">
    <property type="entry name" value="MEMBRANE TRANSPORTER PROTEIN"/>
    <property type="match status" value="1"/>
</dbReference>
<organism evidence="9 10">
    <name type="scientific">Aidingimonas halophila</name>
    <dbReference type="NCBI Taxonomy" id="574349"/>
    <lineage>
        <taxon>Bacteria</taxon>
        <taxon>Pseudomonadati</taxon>
        <taxon>Pseudomonadota</taxon>
        <taxon>Gammaproteobacteria</taxon>
        <taxon>Oceanospirillales</taxon>
        <taxon>Halomonadaceae</taxon>
        <taxon>Aidingimonas</taxon>
    </lineage>
</organism>
<evidence type="ECO:0000256" key="4">
    <source>
        <dbReference type="ARBA" id="ARBA00022475"/>
    </source>
</evidence>
<name>A0A1H3EU38_9GAMM</name>
<feature type="transmembrane region" description="Helical" evidence="8">
    <location>
        <begin position="85"/>
        <end position="104"/>
    </location>
</feature>
<dbReference type="InterPro" id="IPR002781">
    <property type="entry name" value="TM_pro_TauE-like"/>
</dbReference>
<keyword evidence="3" id="KW-0813">Transport</keyword>
<evidence type="ECO:0000256" key="8">
    <source>
        <dbReference type="RuleBase" id="RU363041"/>
    </source>
</evidence>
<evidence type="ECO:0000313" key="10">
    <source>
        <dbReference type="Proteomes" id="UP000198500"/>
    </source>
</evidence>
<feature type="transmembrane region" description="Helical" evidence="8">
    <location>
        <begin position="139"/>
        <end position="164"/>
    </location>
</feature>
<dbReference type="EMBL" id="FNNI01000007">
    <property type="protein sequence ID" value="SDX82087.1"/>
    <property type="molecule type" value="Genomic_DNA"/>
</dbReference>
<gene>
    <name evidence="9" type="ORF">SAMN05443545_107246</name>
</gene>
<dbReference type="PANTHER" id="PTHR30269">
    <property type="entry name" value="TRANSMEMBRANE PROTEIN YFCA"/>
    <property type="match status" value="1"/>
</dbReference>
<feature type="transmembrane region" description="Helical" evidence="8">
    <location>
        <begin position="56"/>
        <end position="73"/>
    </location>
</feature>
<accession>A0A1H3EU38</accession>
<keyword evidence="10" id="KW-1185">Reference proteome</keyword>
<feature type="transmembrane region" description="Helical" evidence="8">
    <location>
        <begin position="110"/>
        <end position="132"/>
    </location>
</feature>
<comment type="subcellular location">
    <subcellularLocation>
        <location evidence="1 8">Cell membrane</location>
        <topology evidence="1 8">Multi-pass membrane protein</topology>
    </subcellularLocation>
</comment>
<comment type="similarity">
    <text evidence="2 8">Belongs to the 4-toluene sulfonate uptake permease (TSUP) (TC 2.A.102) family.</text>
</comment>
<keyword evidence="5 8" id="KW-0812">Transmembrane</keyword>
<evidence type="ECO:0000256" key="6">
    <source>
        <dbReference type="ARBA" id="ARBA00022989"/>
    </source>
</evidence>
<keyword evidence="6 8" id="KW-1133">Transmembrane helix</keyword>
<keyword evidence="7 8" id="KW-0472">Membrane</keyword>
<evidence type="ECO:0000256" key="1">
    <source>
        <dbReference type="ARBA" id="ARBA00004651"/>
    </source>
</evidence>
<dbReference type="GO" id="GO:0005886">
    <property type="term" value="C:plasma membrane"/>
    <property type="evidence" value="ECO:0007669"/>
    <property type="project" value="UniProtKB-SubCell"/>
</dbReference>
<dbReference type="InterPro" id="IPR052017">
    <property type="entry name" value="TSUP"/>
</dbReference>
<dbReference type="STRING" id="574349.SAMN05443545_107246"/>